<dbReference type="Proteomes" id="UP000381093">
    <property type="component" value="Unassembled WGS sequence"/>
</dbReference>
<gene>
    <name evidence="1" type="ORF">PS710_00504</name>
</gene>
<name>A0A5E7A251_PSEFL</name>
<accession>A0A5E7A251</accession>
<organism evidence="1 2">
    <name type="scientific">Pseudomonas fluorescens</name>
    <dbReference type="NCBI Taxonomy" id="294"/>
    <lineage>
        <taxon>Bacteria</taxon>
        <taxon>Pseudomonadati</taxon>
        <taxon>Pseudomonadota</taxon>
        <taxon>Gammaproteobacteria</taxon>
        <taxon>Pseudomonadales</taxon>
        <taxon>Pseudomonadaceae</taxon>
        <taxon>Pseudomonas</taxon>
    </lineage>
</organism>
<evidence type="ECO:0000313" key="1">
    <source>
        <dbReference type="EMBL" id="VVN72185.1"/>
    </source>
</evidence>
<sequence length="72" mass="7979">MEITNLSSSCQLSQPPRFLPWWRRSPTGSRRSPGVTAAAFHYKMVIQLLIGCADYLVNLNSLPGRSPAAHQP</sequence>
<reference evidence="1 2" key="1">
    <citation type="submission" date="2019-09" db="EMBL/GenBank/DDBJ databases">
        <authorList>
            <person name="Chandra G."/>
            <person name="Truman W A."/>
        </authorList>
    </citation>
    <scope>NUCLEOTIDE SEQUENCE [LARGE SCALE GENOMIC DNA]</scope>
    <source>
        <strain evidence="1">PS710</strain>
    </source>
</reference>
<proteinExistence type="predicted"/>
<dbReference type="AlphaFoldDB" id="A0A5E7A251"/>
<protein>
    <submittedName>
        <fullName evidence="1">Uncharacterized protein</fullName>
    </submittedName>
</protein>
<evidence type="ECO:0000313" key="2">
    <source>
        <dbReference type="Proteomes" id="UP000381093"/>
    </source>
</evidence>
<dbReference type="EMBL" id="CABVHW010000001">
    <property type="protein sequence ID" value="VVN72185.1"/>
    <property type="molecule type" value="Genomic_DNA"/>
</dbReference>